<feature type="domain" description="Zn(2)-C6 fungal-type" evidence="7">
    <location>
        <begin position="70"/>
        <end position="105"/>
    </location>
</feature>
<dbReference type="PROSITE" id="PS50048">
    <property type="entry name" value="ZN2_CY6_FUNGAL_2"/>
    <property type="match status" value="1"/>
</dbReference>
<comment type="caution">
    <text evidence="8">The sequence shown here is derived from an EMBL/GenBank/DDBJ whole genome shotgun (WGS) entry which is preliminary data.</text>
</comment>
<gene>
    <name evidence="8" type="ORF">AAL_04374</name>
</gene>
<dbReference type="GO" id="GO:0006351">
    <property type="term" value="P:DNA-templated transcription"/>
    <property type="evidence" value="ECO:0007669"/>
    <property type="project" value="InterPro"/>
</dbReference>
<evidence type="ECO:0000313" key="8">
    <source>
        <dbReference type="EMBL" id="KZZ96078.1"/>
    </source>
</evidence>
<accession>A0A168C302</accession>
<dbReference type="Pfam" id="PF04082">
    <property type="entry name" value="Fungal_trans"/>
    <property type="match status" value="1"/>
</dbReference>
<evidence type="ECO:0000259" key="7">
    <source>
        <dbReference type="PROSITE" id="PS50048"/>
    </source>
</evidence>
<dbReference type="OrthoDB" id="2399539at2759"/>
<feature type="region of interest" description="Disordered" evidence="6">
    <location>
        <begin position="111"/>
        <end position="158"/>
    </location>
</feature>
<evidence type="ECO:0000256" key="4">
    <source>
        <dbReference type="ARBA" id="ARBA00023163"/>
    </source>
</evidence>
<dbReference type="InterPro" id="IPR007219">
    <property type="entry name" value="XnlR_reg_dom"/>
</dbReference>
<keyword evidence="4" id="KW-0804">Transcription</keyword>
<evidence type="ECO:0000256" key="2">
    <source>
        <dbReference type="ARBA" id="ARBA00022723"/>
    </source>
</evidence>
<feature type="compositionally biased region" description="Pro residues" evidence="6">
    <location>
        <begin position="627"/>
        <end position="642"/>
    </location>
</feature>
<dbReference type="SMART" id="SM00906">
    <property type="entry name" value="Fungal_trans"/>
    <property type="match status" value="1"/>
</dbReference>
<dbReference type="AlphaFoldDB" id="A0A168C302"/>
<dbReference type="EMBL" id="AZGY01000008">
    <property type="protein sequence ID" value="KZZ96078.1"/>
    <property type="molecule type" value="Genomic_DNA"/>
</dbReference>
<name>A0A168C302_9HYPO</name>
<dbReference type="PANTHER" id="PTHR47338:SF5">
    <property type="entry name" value="ZN(II)2CYS6 TRANSCRIPTION FACTOR (EUROFUNG)"/>
    <property type="match status" value="1"/>
</dbReference>
<evidence type="ECO:0000256" key="5">
    <source>
        <dbReference type="ARBA" id="ARBA00023242"/>
    </source>
</evidence>
<organism evidence="8 9">
    <name type="scientific">Moelleriella libera RCEF 2490</name>
    <dbReference type="NCBI Taxonomy" id="1081109"/>
    <lineage>
        <taxon>Eukaryota</taxon>
        <taxon>Fungi</taxon>
        <taxon>Dikarya</taxon>
        <taxon>Ascomycota</taxon>
        <taxon>Pezizomycotina</taxon>
        <taxon>Sordariomycetes</taxon>
        <taxon>Hypocreomycetidae</taxon>
        <taxon>Hypocreales</taxon>
        <taxon>Clavicipitaceae</taxon>
        <taxon>Moelleriella</taxon>
    </lineage>
</organism>
<keyword evidence="3" id="KW-0805">Transcription regulation</keyword>
<dbReference type="Proteomes" id="UP000078544">
    <property type="component" value="Unassembled WGS sequence"/>
</dbReference>
<sequence length="816" mass="90901">MDPAGVIHSYGMPNVAATATTTSSHSSASPSASASAASPMSADVDHGFQSRLPAQAQDQAQAIRRRSAVACRRCRRMRSKCIHVKGNPPCKSCHEAGIPAEHCIFPVRGQPDLDREYRHPRTRQDKSSKNRTPAKRPTPGADDSSGAPHRRPTDDWHGLPPLEDLIHGVELFTRYYLQLGFIPKDHYVKRLRNDLRSTSLFLLVSILSISARLSPAFRLRYGGGAQAALHFMERASAVAAKEVHQEPTLERCQAFFLLSIAQQGNAERNKSYINLGIAIRMAMLMQLHLEETYHLSDPTPDHIIRAESARRTIWMLHRQDNLHSGTLSPASLSVGGITSLLPCNEEDFANGRVPRSRAALEGTAPAIDNPKTIRDPNRSLFATLMQVHSWWGLVGRRAVRFHKSPKPWDPVSEFSQTARMLREWEQDLPHEHIWSTFLFKGYRAENQELAYLCVTALTRLSNIVLRRPYLRDIIRPDKKDTTKHGFFRSMSDEIFANVWALYEQVDTLFTNRTPDECVGAQTPAFCVYSCGLFSTYLCKYPDICRDKSIARNGPMMVQRCIGILKQYREVWPLAIRWITALEKLSLDFVTIALAHEATSPDDAKDTISRAFRQLPPLYPNFPAAASLPPPPPHPNLPEPNVLPRPGTQPELPPASSIGSPLYQRNLPKSRSGSVVDGLHHLPSPPQQQAHAQFLSRQSSHAWPHSSYPPPAHHHHQQQPNPHPHPQPQQHGASPSMAQNFYTSPQPVSQGGRFESEGVGILVESYGSPPSGSSLGQLVPEPGPASDGFEEELQNFMDGSPSAMWISLATPWLNTSH</sequence>
<proteinExistence type="predicted"/>
<evidence type="ECO:0000256" key="1">
    <source>
        <dbReference type="ARBA" id="ARBA00004123"/>
    </source>
</evidence>
<feature type="compositionally biased region" description="Polar residues" evidence="6">
    <location>
        <begin position="736"/>
        <end position="748"/>
    </location>
</feature>
<dbReference type="SUPFAM" id="SSF57701">
    <property type="entry name" value="Zn2/Cys6 DNA-binding domain"/>
    <property type="match status" value="1"/>
</dbReference>
<evidence type="ECO:0000256" key="3">
    <source>
        <dbReference type="ARBA" id="ARBA00023015"/>
    </source>
</evidence>
<dbReference type="InterPro" id="IPR036864">
    <property type="entry name" value="Zn2-C6_fun-type_DNA-bd_sf"/>
</dbReference>
<protein>
    <submittedName>
        <fullName evidence="8">Zinc transcription factor</fullName>
    </submittedName>
</protein>
<comment type="subcellular location">
    <subcellularLocation>
        <location evidence="1">Nucleus</location>
    </subcellularLocation>
</comment>
<keyword evidence="9" id="KW-1185">Reference proteome</keyword>
<dbReference type="STRING" id="1081109.A0A168C302"/>
<dbReference type="CDD" id="cd12148">
    <property type="entry name" value="fungal_TF_MHR"/>
    <property type="match status" value="1"/>
</dbReference>
<dbReference type="GO" id="GO:0003677">
    <property type="term" value="F:DNA binding"/>
    <property type="evidence" value="ECO:0007669"/>
    <property type="project" value="InterPro"/>
</dbReference>
<feature type="region of interest" description="Disordered" evidence="6">
    <location>
        <begin position="21"/>
        <end position="45"/>
    </location>
</feature>
<keyword evidence="5" id="KW-0539">Nucleus</keyword>
<dbReference type="CDD" id="cd00067">
    <property type="entry name" value="GAL4"/>
    <property type="match status" value="1"/>
</dbReference>
<dbReference type="GO" id="GO:0005634">
    <property type="term" value="C:nucleus"/>
    <property type="evidence" value="ECO:0007669"/>
    <property type="project" value="UniProtKB-SubCell"/>
</dbReference>
<feature type="region of interest" description="Disordered" evidence="6">
    <location>
        <begin position="622"/>
        <end position="752"/>
    </location>
</feature>
<dbReference type="PANTHER" id="PTHR47338">
    <property type="entry name" value="ZN(II)2CYS6 TRANSCRIPTION FACTOR (EUROFUNG)-RELATED"/>
    <property type="match status" value="1"/>
</dbReference>
<dbReference type="InterPro" id="IPR050815">
    <property type="entry name" value="TF_fung"/>
</dbReference>
<reference evidence="8 9" key="1">
    <citation type="journal article" date="2016" name="Genome Biol. Evol.">
        <title>Divergent and convergent evolution of fungal pathogenicity.</title>
        <authorList>
            <person name="Shang Y."/>
            <person name="Xiao G."/>
            <person name="Zheng P."/>
            <person name="Cen K."/>
            <person name="Zhan S."/>
            <person name="Wang C."/>
        </authorList>
    </citation>
    <scope>NUCLEOTIDE SEQUENCE [LARGE SCALE GENOMIC DNA]</scope>
    <source>
        <strain evidence="8 9">RCEF 2490</strain>
    </source>
</reference>
<evidence type="ECO:0000256" key="6">
    <source>
        <dbReference type="SAM" id="MobiDB-lite"/>
    </source>
</evidence>
<feature type="compositionally biased region" description="Polar residues" evidence="6">
    <location>
        <begin position="686"/>
        <end position="697"/>
    </location>
</feature>
<feature type="compositionally biased region" description="Basic and acidic residues" evidence="6">
    <location>
        <begin position="111"/>
        <end position="128"/>
    </location>
</feature>
<feature type="compositionally biased region" description="Low complexity" evidence="6">
    <location>
        <begin position="21"/>
        <end position="42"/>
    </location>
</feature>
<dbReference type="GO" id="GO:0008270">
    <property type="term" value="F:zinc ion binding"/>
    <property type="evidence" value="ECO:0007669"/>
    <property type="project" value="InterPro"/>
</dbReference>
<dbReference type="InterPro" id="IPR001138">
    <property type="entry name" value="Zn2Cys6_DnaBD"/>
</dbReference>
<evidence type="ECO:0000313" key="9">
    <source>
        <dbReference type="Proteomes" id="UP000078544"/>
    </source>
</evidence>
<keyword evidence="2" id="KW-0479">Metal-binding</keyword>
<dbReference type="GO" id="GO:0000981">
    <property type="term" value="F:DNA-binding transcription factor activity, RNA polymerase II-specific"/>
    <property type="evidence" value="ECO:0007669"/>
    <property type="project" value="InterPro"/>
</dbReference>